<name>A0A1H4VKS6_9PSEU</name>
<accession>A0A1H4VKS6</accession>
<keyword evidence="2" id="KW-1185">Reference proteome</keyword>
<dbReference type="EMBL" id="FNSO01000004">
    <property type="protein sequence ID" value="SEC81061.1"/>
    <property type="molecule type" value="Genomic_DNA"/>
</dbReference>
<proteinExistence type="predicted"/>
<organism evidence="1 2">
    <name type="scientific">Amycolatopsis tolypomycina</name>
    <dbReference type="NCBI Taxonomy" id="208445"/>
    <lineage>
        <taxon>Bacteria</taxon>
        <taxon>Bacillati</taxon>
        <taxon>Actinomycetota</taxon>
        <taxon>Actinomycetes</taxon>
        <taxon>Pseudonocardiales</taxon>
        <taxon>Pseudonocardiaceae</taxon>
        <taxon>Amycolatopsis</taxon>
    </lineage>
</organism>
<reference evidence="2" key="1">
    <citation type="submission" date="2016-10" db="EMBL/GenBank/DDBJ databases">
        <authorList>
            <person name="Varghese N."/>
            <person name="Submissions S."/>
        </authorList>
    </citation>
    <scope>NUCLEOTIDE SEQUENCE [LARGE SCALE GENOMIC DNA]</scope>
    <source>
        <strain evidence="2">DSM 44544</strain>
    </source>
</reference>
<sequence length="99" mass="10379">MSQVRDNLTALTGTIEARRAHPALPGHEEVRMRIEGSAPVEGKADLLAASAGDVLEVAVPRQLLGDAHAGARVKLRAARGTAGWILAEPHPEPGQFSVS</sequence>
<gene>
    <name evidence="1" type="ORF">SAMN04489727_5175</name>
</gene>
<dbReference type="Proteomes" id="UP000199622">
    <property type="component" value="Unassembled WGS sequence"/>
</dbReference>
<dbReference type="OrthoDB" id="5193079at2"/>
<protein>
    <submittedName>
        <fullName evidence="1">Uncharacterized protein</fullName>
    </submittedName>
</protein>
<dbReference type="RefSeq" id="WP_091311701.1">
    <property type="nucleotide sequence ID" value="NZ_FNSO01000004.1"/>
</dbReference>
<dbReference type="AlphaFoldDB" id="A0A1H4VKS6"/>
<dbReference type="STRING" id="208445.SAMN04489727_5175"/>
<evidence type="ECO:0000313" key="2">
    <source>
        <dbReference type="Proteomes" id="UP000199622"/>
    </source>
</evidence>
<evidence type="ECO:0000313" key="1">
    <source>
        <dbReference type="EMBL" id="SEC81061.1"/>
    </source>
</evidence>